<feature type="domain" description="DUF2846" evidence="1">
    <location>
        <begin position="22"/>
        <end position="65"/>
    </location>
</feature>
<comment type="caution">
    <text evidence="2">The sequence shown here is derived from an EMBL/GenBank/DDBJ whole genome shotgun (WGS) entry which is preliminary data.</text>
</comment>
<dbReference type="RefSeq" id="WP_386367550.1">
    <property type="nucleotide sequence ID" value="NZ_JBHRXZ010000029.1"/>
</dbReference>
<feature type="non-terminal residue" evidence="2">
    <location>
        <position position="106"/>
    </location>
</feature>
<dbReference type="EMBL" id="JBHRXZ010000029">
    <property type="protein sequence ID" value="MFC3609514.1"/>
    <property type="molecule type" value="Genomic_DNA"/>
</dbReference>
<organism evidence="2 3">
    <name type="scientific">Stutzerimonas tarimensis</name>
    <dbReference type="NCBI Taxonomy" id="1507735"/>
    <lineage>
        <taxon>Bacteria</taxon>
        <taxon>Pseudomonadati</taxon>
        <taxon>Pseudomonadota</taxon>
        <taxon>Gammaproteobacteria</taxon>
        <taxon>Pseudomonadales</taxon>
        <taxon>Pseudomonadaceae</taxon>
        <taxon>Stutzerimonas</taxon>
    </lineage>
</organism>
<evidence type="ECO:0000259" key="1">
    <source>
        <dbReference type="Pfam" id="PF11008"/>
    </source>
</evidence>
<dbReference type="Proteomes" id="UP001595630">
    <property type="component" value="Unassembled WGS sequence"/>
</dbReference>
<keyword evidence="3" id="KW-1185">Reference proteome</keyword>
<accession>A0ABV7T9H3</accession>
<reference evidence="3" key="1">
    <citation type="journal article" date="2019" name="Int. J. Syst. Evol. Microbiol.">
        <title>The Global Catalogue of Microorganisms (GCM) 10K type strain sequencing project: providing services to taxonomists for standard genome sequencing and annotation.</title>
        <authorList>
            <consortium name="The Broad Institute Genomics Platform"/>
            <consortium name="The Broad Institute Genome Sequencing Center for Infectious Disease"/>
            <person name="Wu L."/>
            <person name="Ma J."/>
        </authorList>
    </citation>
    <scope>NUCLEOTIDE SEQUENCE [LARGE SCALE GENOMIC DNA]</scope>
    <source>
        <strain evidence="3">KCTC 42447</strain>
    </source>
</reference>
<evidence type="ECO:0000313" key="3">
    <source>
        <dbReference type="Proteomes" id="UP001595630"/>
    </source>
</evidence>
<gene>
    <name evidence="2" type="ORF">ACFOMF_17200</name>
</gene>
<evidence type="ECO:0000313" key="2">
    <source>
        <dbReference type="EMBL" id="MFC3609514.1"/>
    </source>
</evidence>
<sequence length="106" mass="12167">MFEDRRRDHRRDRCQYLFLPAHHPGAHTLSTESEFGDNLLQLNAEAGKNHYVRQSIKLGLFVGGAKLTEVSESEGQKAVRKRSINPVRQTEFVFRKSRQRPASSST</sequence>
<proteinExistence type="predicted"/>
<dbReference type="Pfam" id="PF11008">
    <property type="entry name" value="DUF2846"/>
    <property type="match status" value="1"/>
</dbReference>
<protein>
    <submittedName>
        <fullName evidence="2">DUF2846 domain-containing protein</fullName>
    </submittedName>
</protein>
<dbReference type="InterPro" id="IPR022548">
    <property type="entry name" value="DUF2846"/>
</dbReference>
<name>A0ABV7T9H3_9GAMM</name>